<dbReference type="Pfam" id="PF00753">
    <property type="entry name" value="Lactamase_B"/>
    <property type="match status" value="1"/>
</dbReference>
<feature type="domain" description="Metallo-beta-lactamase" evidence="1">
    <location>
        <begin position="26"/>
        <end position="208"/>
    </location>
</feature>
<reference evidence="2 3" key="1">
    <citation type="journal article" date="2012" name="J. Bacteriol.">
        <title>Complete genome sequences of Desulfosporosinus orientis DSM765T, Desulfosporosinus youngiae DSM17734T, Desulfosporosinus meridiei DSM13257T, and Desulfosporosinus acidiphilus DSM22704T.</title>
        <authorList>
            <person name="Pester M."/>
            <person name="Brambilla E."/>
            <person name="Alazard D."/>
            <person name="Rattei T."/>
            <person name="Weinmaier T."/>
            <person name="Han J."/>
            <person name="Lucas S."/>
            <person name="Lapidus A."/>
            <person name="Cheng J.F."/>
            <person name="Goodwin L."/>
            <person name="Pitluck S."/>
            <person name="Peters L."/>
            <person name="Ovchinnikova G."/>
            <person name="Teshima H."/>
            <person name="Detter J.C."/>
            <person name="Han C.S."/>
            <person name="Tapia R."/>
            <person name="Land M.L."/>
            <person name="Hauser L."/>
            <person name="Kyrpides N.C."/>
            <person name="Ivanova N.N."/>
            <person name="Pagani I."/>
            <person name="Huntmann M."/>
            <person name="Wei C.L."/>
            <person name="Davenport K.W."/>
            <person name="Daligault H."/>
            <person name="Chain P.S."/>
            <person name="Chen A."/>
            <person name="Mavromatis K."/>
            <person name="Markowitz V."/>
            <person name="Szeto E."/>
            <person name="Mikhailova N."/>
            <person name="Pati A."/>
            <person name="Wagner M."/>
            <person name="Woyke T."/>
            <person name="Ollivier B."/>
            <person name="Klenk H.P."/>
            <person name="Spring S."/>
            <person name="Loy A."/>
        </authorList>
    </citation>
    <scope>NUCLEOTIDE SEQUENCE [LARGE SCALE GENOMIC DNA]</scope>
    <source>
        <strain evidence="3">DSM 22704 / JCM 16185 / SJ4</strain>
    </source>
</reference>
<organism evidence="2 3">
    <name type="scientific">Desulfosporosinus acidiphilus (strain DSM 22704 / JCM 16185 / SJ4)</name>
    <dbReference type="NCBI Taxonomy" id="646529"/>
    <lineage>
        <taxon>Bacteria</taxon>
        <taxon>Bacillati</taxon>
        <taxon>Bacillota</taxon>
        <taxon>Clostridia</taxon>
        <taxon>Eubacteriales</taxon>
        <taxon>Desulfitobacteriaceae</taxon>
        <taxon>Desulfosporosinus</taxon>
    </lineage>
</organism>
<keyword evidence="3" id="KW-1185">Reference proteome</keyword>
<dbReference type="SMART" id="SM00849">
    <property type="entry name" value="Lactamase_B"/>
    <property type="match status" value="1"/>
</dbReference>
<dbReference type="PANTHER" id="PTHR42951">
    <property type="entry name" value="METALLO-BETA-LACTAMASE DOMAIN-CONTAINING"/>
    <property type="match status" value="1"/>
</dbReference>
<dbReference type="Gene3D" id="3.60.15.10">
    <property type="entry name" value="Ribonuclease Z/Hydroxyacylglutathione hydrolase-like"/>
    <property type="match status" value="1"/>
</dbReference>
<dbReference type="RefSeq" id="WP_014826118.1">
    <property type="nucleotide sequence ID" value="NC_018068.1"/>
</dbReference>
<sequence>MSEAMIVNLLPQLFFVSGEQGGRFPYSNGLLIESGKRVLIDTGFGPSRRKKLLERGSIDVIINTHFHLDHAYGNKYFPEAEIWAHAFDAPPIRSVDNFMAYTGFRELSDFPDPEHFPGGPSNQKVDRELIDGDVLDFGQIVLKVIHTPGHTRGHIALYEPQASLLFSGDIDLSPFGPWYGNVRSDLEEFVNSINRLIELKPKILVTSHEGIISDNISERLKSYAEKIDQRDEQILRYLQVPRKAADLLDKKIIFKRYPEPQKAYRFFELTMLEKHLQRLAKQGKIVLRPNGKYKAYA</sequence>
<dbReference type="InterPro" id="IPR001279">
    <property type="entry name" value="Metallo-B-lactamas"/>
</dbReference>
<dbReference type="KEGG" id="dai:Desaci_1071"/>
<dbReference type="PANTHER" id="PTHR42951:SF4">
    <property type="entry name" value="ACYL-COENZYME A THIOESTERASE MBLAC2"/>
    <property type="match status" value="1"/>
</dbReference>
<dbReference type="HOGENOM" id="CLU_936035_0_0_9"/>
<dbReference type="Proteomes" id="UP000002892">
    <property type="component" value="Chromosome"/>
</dbReference>
<evidence type="ECO:0000259" key="1">
    <source>
        <dbReference type="SMART" id="SM00849"/>
    </source>
</evidence>
<dbReference type="eggNOG" id="COG0491">
    <property type="taxonomic scope" value="Bacteria"/>
</dbReference>
<dbReference type="GO" id="GO:0016787">
    <property type="term" value="F:hydrolase activity"/>
    <property type="evidence" value="ECO:0007669"/>
    <property type="project" value="UniProtKB-KW"/>
</dbReference>
<proteinExistence type="predicted"/>
<dbReference type="STRING" id="646529.Desaci_1071"/>
<gene>
    <name evidence="2" type="ordered locus">Desaci_1071</name>
</gene>
<dbReference type="EMBL" id="CP003639">
    <property type="protein sequence ID" value="AFM40110.1"/>
    <property type="molecule type" value="Genomic_DNA"/>
</dbReference>
<dbReference type="AlphaFoldDB" id="I4D2T6"/>
<dbReference type="InterPro" id="IPR036866">
    <property type="entry name" value="RibonucZ/Hydroxyglut_hydro"/>
</dbReference>
<name>I4D2T6_DESAJ</name>
<evidence type="ECO:0000313" key="3">
    <source>
        <dbReference type="Proteomes" id="UP000002892"/>
    </source>
</evidence>
<protein>
    <submittedName>
        <fullName evidence="2">Zn-dependent hydrolase, glyoxylase</fullName>
    </submittedName>
</protein>
<keyword evidence="2" id="KW-0378">Hydrolase</keyword>
<dbReference type="CDD" id="cd06262">
    <property type="entry name" value="metallo-hydrolase-like_MBL-fold"/>
    <property type="match status" value="1"/>
</dbReference>
<dbReference type="SUPFAM" id="SSF56281">
    <property type="entry name" value="Metallo-hydrolase/oxidoreductase"/>
    <property type="match status" value="1"/>
</dbReference>
<accession>I4D2T6</accession>
<evidence type="ECO:0000313" key="2">
    <source>
        <dbReference type="EMBL" id="AFM40110.1"/>
    </source>
</evidence>
<dbReference type="InterPro" id="IPR050855">
    <property type="entry name" value="NDM-1-like"/>
</dbReference>